<reference evidence="1 2" key="1">
    <citation type="submission" date="2023-03" db="EMBL/GenBank/DDBJ databases">
        <title>Bacillus Genome Sequencing.</title>
        <authorList>
            <person name="Dunlap C."/>
        </authorList>
    </citation>
    <scope>NUCLEOTIDE SEQUENCE [LARGE SCALE GENOMIC DNA]</scope>
    <source>
        <strain evidence="1 2">BD-533</strain>
    </source>
</reference>
<comment type="caution">
    <text evidence="1">The sequence shown here is derived from an EMBL/GenBank/DDBJ whole genome shotgun (WGS) entry which is preliminary data.</text>
</comment>
<dbReference type="Proteomes" id="UP001338137">
    <property type="component" value="Unassembled WGS sequence"/>
</dbReference>
<gene>
    <name evidence="1" type="ORF">P4I72_32235</name>
</gene>
<organism evidence="1 2">
    <name type="scientific">Paenibacillus alba</name>
    <dbReference type="NCBI Taxonomy" id="1197127"/>
    <lineage>
        <taxon>Bacteria</taxon>
        <taxon>Bacillati</taxon>
        <taxon>Bacillota</taxon>
        <taxon>Bacilli</taxon>
        <taxon>Bacillales</taxon>
        <taxon>Paenibacillaceae</taxon>
        <taxon>Paenibacillus</taxon>
    </lineage>
</organism>
<evidence type="ECO:0000313" key="1">
    <source>
        <dbReference type="EMBL" id="MEC0231781.1"/>
    </source>
</evidence>
<name>A0ABU6GCY9_9BACL</name>
<feature type="non-terminal residue" evidence="1">
    <location>
        <position position="1"/>
    </location>
</feature>
<accession>A0ABU6GCY9</accession>
<keyword evidence="2" id="KW-1185">Reference proteome</keyword>
<evidence type="ECO:0000313" key="2">
    <source>
        <dbReference type="Proteomes" id="UP001338137"/>
    </source>
</evidence>
<dbReference type="EMBL" id="JARLKY010000103">
    <property type="protein sequence ID" value="MEC0231781.1"/>
    <property type="molecule type" value="Genomic_DNA"/>
</dbReference>
<protein>
    <submittedName>
        <fullName evidence="1">Uncharacterized protein</fullName>
    </submittedName>
</protein>
<dbReference type="RefSeq" id="WP_326075838.1">
    <property type="nucleotide sequence ID" value="NZ_JARLKY010000103.1"/>
</dbReference>
<proteinExistence type="predicted"/>
<sequence length="76" mass="8535">VLIGFGPSSNLSLPFWQAQRGFAAFSPLRRRFWLAQFGFDRFWVFIELEPAFLAGSAGVCSFSTSETVFSASSERF</sequence>